<gene>
    <name evidence="2" type="ORF">ILUMI_25092</name>
</gene>
<keyword evidence="3" id="KW-1185">Reference proteome</keyword>
<dbReference type="Gene3D" id="1.10.287.2250">
    <property type="match status" value="1"/>
</dbReference>
<dbReference type="OrthoDB" id="5855924at2759"/>
<name>A0A8K0C597_IGNLU</name>
<accession>A0A8K0C597</accession>
<dbReference type="InterPro" id="IPR013201">
    <property type="entry name" value="Prot_inhib_I29"/>
</dbReference>
<feature type="non-terminal residue" evidence="2">
    <location>
        <position position="139"/>
    </location>
</feature>
<organism evidence="2 3">
    <name type="scientific">Ignelater luminosus</name>
    <name type="common">Cucubano</name>
    <name type="synonym">Pyrophorus luminosus</name>
    <dbReference type="NCBI Taxonomy" id="2038154"/>
    <lineage>
        <taxon>Eukaryota</taxon>
        <taxon>Metazoa</taxon>
        <taxon>Ecdysozoa</taxon>
        <taxon>Arthropoda</taxon>
        <taxon>Hexapoda</taxon>
        <taxon>Insecta</taxon>
        <taxon>Pterygota</taxon>
        <taxon>Neoptera</taxon>
        <taxon>Endopterygota</taxon>
        <taxon>Coleoptera</taxon>
        <taxon>Polyphaga</taxon>
        <taxon>Elateriformia</taxon>
        <taxon>Elateroidea</taxon>
        <taxon>Elateridae</taxon>
        <taxon>Agrypninae</taxon>
        <taxon>Pyrophorini</taxon>
        <taxon>Ignelater</taxon>
    </lineage>
</organism>
<dbReference type="Proteomes" id="UP000801492">
    <property type="component" value="Unassembled WGS sequence"/>
</dbReference>
<dbReference type="EMBL" id="VTPC01090858">
    <property type="protein sequence ID" value="KAF2881090.1"/>
    <property type="molecule type" value="Genomic_DNA"/>
</dbReference>
<dbReference type="SUPFAM" id="SSF54001">
    <property type="entry name" value="Cysteine proteinases"/>
    <property type="match status" value="1"/>
</dbReference>
<sequence>VYFSKLFYVKRVIDFYLEAMKILIFLVTITWCSTSAHFVGITEDEAAAFESFIILNWSPDYLNDKVRHIRQLIFVEHLRNIEAHNIQYQEGKSSYLLDLNSHSDKLSIELPKGVNWYEKNEHGQKHHHEDHSRHHLHPY</sequence>
<evidence type="ECO:0000259" key="1">
    <source>
        <dbReference type="Pfam" id="PF08246"/>
    </source>
</evidence>
<proteinExistence type="predicted"/>
<evidence type="ECO:0000313" key="3">
    <source>
        <dbReference type="Proteomes" id="UP000801492"/>
    </source>
</evidence>
<reference evidence="2" key="1">
    <citation type="submission" date="2019-08" db="EMBL/GenBank/DDBJ databases">
        <title>The genome of the North American firefly Photinus pyralis.</title>
        <authorList>
            <consortium name="Photinus pyralis genome working group"/>
            <person name="Fallon T.R."/>
            <person name="Sander Lower S.E."/>
            <person name="Weng J.-K."/>
        </authorList>
    </citation>
    <scope>NUCLEOTIDE SEQUENCE</scope>
    <source>
        <strain evidence="2">TRF0915ILg1</strain>
        <tissue evidence="2">Whole body</tissue>
    </source>
</reference>
<dbReference type="InterPro" id="IPR038765">
    <property type="entry name" value="Papain-like_cys_pep_sf"/>
</dbReference>
<dbReference type="AlphaFoldDB" id="A0A8K0C597"/>
<comment type="caution">
    <text evidence="2">The sequence shown here is derived from an EMBL/GenBank/DDBJ whole genome shotgun (WGS) entry which is preliminary data.</text>
</comment>
<evidence type="ECO:0000313" key="2">
    <source>
        <dbReference type="EMBL" id="KAF2881090.1"/>
    </source>
</evidence>
<dbReference type="Pfam" id="PF08246">
    <property type="entry name" value="Inhibitor_I29"/>
    <property type="match status" value="1"/>
</dbReference>
<protein>
    <recommendedName>
        <fullName evidence="1">Cathepsin propeptide inhibitor domain-containing protein</fullName>
    </recommendedName>
</protein>
<feature type="domain" description="Cathepsin propeptide inhibitor" evidence="1">
    <location>
        <begin position="61"/>
        <end position="106"/>
    </location>
</feature>